<dbReference type="KEGG" id="dfa:DFA_08746"/>
<accession>F4Q445</accession>
<dbReference type="RefSeq" id="XP_004356231.1">
    <property type="nucleotide sequence ID" value="XM_004356178.1"/>
</dbReference>
<evidence type="ECO:0000313" key="2">
    <source>
        <dbReference type="Proteomes" id="UP000007797"/>
    </source>
</evidence>
<sequence length="270" mass="30160">MTVVDLKTGAIGSTILPIFQTGTSFKRFLGVDDNDNFLILVQSVGLGVATITPSGKLVTAPVYAGPIFASYTWYYTSYQYDSNRDSVYLVVSGPRLFEYEFNSSSTDTVPLAMPNQINTPNGCFDGVDNYYFMQIADNTYSQFFFSHYSLKDQEQHGVTNVTGIAPDSYTYLFCANKEVYVVAYNIDKTSDMSLYLLDTDDSSATLSYNQDTGLPNSLNLWFIDNYFVFLSENDNNEYYLTTVDLNTNTVVSKTQVQGTFALRPDASGVY</sequence>
<reference evidence="2" key="1">
    <citation type="journal article" date="2011" name="Genome Res.">
        <title>Phylogeny-wide analysis of social amoeba genomes highlights ancient origins for complex intercellular communication.</title>
        <authorList>
            <person name="Heidel A.J."/>
            <person name="Lawal H.M."/>
            <person name="Felder M."/>
            <person name="Schilde C."/>
            <person name="Helps N.R."/>
            <person name="Tunggal B."/>
            <person name="Rivero F."/>
            <person name="John U."/>
            <person name="Schleicher M."/>
            <person name="Eichinger L."/>
            <person name="Platzer M."/>
            <person name="Noegel A.A."/>
            <person name="Schaap P."/>
            <person name="Gloeckner G."/>
        </authorList>
    </citation>
    <scope>NUCLEOTIDE SEQUENCE [LARGE SCALE GENOMIC DNA]</scope>
    <source>
        <strain evidence="2">SH3</strain>
    </source>
</reference>
<dbReference type="AlphaFoldDB" id="F4Q445"/>
<protein>
    <submittedName>
        <fullName evidence="1">Uncharacterized protein</fullName>
    </submittedName>
</protein>
<dbReference type="GeneID" id="14868985"/>
<dbReference type="OrthoDB" id="22223at2759"/>
<gene>
    <name evidence="1" type="ORF">DFA_08746</name>
</gene>
<dbReference type="EMBL" id="GL883021">
    <property type="protein sequence ID" value="EGG17747.1"/>
    <property type="molecule type" value="Genomic_DNA"/>
</dbReference>
<organism evidence="1 2">
    <name type="scientific">Cavenderia fasciculata</name>
    <name type="common">Slime mold</name>
    <name type="synonym">Dictyostelium fasciculatum</name>
    <dbReference type="NCBI Taxonomy" id="261658"/>
    <lineage>
        <taxon>Eukaryota</taxon>
        <taxon>Amoebozoa</taxon>
        <taxon>Evosea</taxon>
        <taxon>Eumycetozoa</taxon>
        <taxon>Dictyostelia</taxon>
        <taxon>Acytosteliales</taxon>
        <taxon>Cavenderiaceae</taxon>
        <taxon>Cavenderia</taxon>
    </lineage>
</organism>
<proteinExistence type="predicted"/>
<evidence type="ECO:0000313" key="1">
    <source>
        <dbReference type="EMBL" id="EGG17747.1"/>
    </source>
</evidence>
<keyword evidence="2" id="KW-1185">Reference proteome</keyword>
<dbReference type="SUPFAM" id="SSF101898">
    <property type="entry name" value="NHL repeat"/>
    <property type="match status" value="1"/>
</dbReference>
<dbReference type="Proteomes" id="UP000007797">
    <property type="component" value="Unassembled WGS sequence"/>
</dbReference>
<name>F4Q445_CACFS</name>